<keyword evidence="3" id="KW-1185">Reference proteome</keyword>
<keyword evidence="1" id="KW-0812">Transmembrane</keyword>
<evidence type="ECO:0000313" key="2">
    <source>
        <dbReference type="EMBL" id="QRN53766.1"/>
    </source>
</evidence>
<accession>A0ABX7GTQ4</accession>
<dbReference type="Proteomes" id="UP000663181">
    <property type="component" value="Chromosome"/>
</dbReference>
<proteinExistence type="predicted"/>
<keyword evidence="1" id="KW-1133">Transmembrane helix</keyword>
<protein>
    <submittedName>
        <fullName evidence="2">Uncharacterized protein</fullName>
    </submittedName>
</protein>
<name>A0ABX7GTQ4_9GAMM</name>
<dbReference type="EMBL" id="CP064030">
    <property type="protein sequence ID" value="QRN53766.1"/>
    <property type="molecule type" value="Genomic_DNA"/>
</dbReference>
<organism evidence="2 3">
    <name type="scientific">Dyella caseinilytica</name>
    <dbReference type="NCBI Taxonomy" id="1849581"/>
    <lineage>
        <taxon>Bacteria</taxon>
        <taxon>Pseudomonadati</taxon>
        <taxon>Pseudomonadota</taxon>
        <taxon>Gammaproteobacteria</taxon>
        <taxon>Lysobacterales</taxon>
        <taxon>Rhodanobacteraceae</taxon>
        <taxon>Dyella</taxon>
    </lineage>
</organism>
<sequence length="72" mass="8055">MRWLLLAATLLSWFLCSTRHSPGAMAWWLVLGLAGAIATTLAFVQARIEANARPEPSIELMRKPQRQRPPQG</sequence>
<dbReference type="RefSeq" id="WP_188795969.1">
    <property type="nucleotide sequence ID" value="NZ_BMIZ01000001.1"/>
</dbReference>
<feature type="transmembrane region" description="Helical" evidence="1">
    <location>
        <begin position="26"/>
        <end position="44"/>
    </location>
</feature>
<evidence type="ECO:0000256" key="1">
    <source>
        <dbReference type="SAM" id="Phobius"/>
    </source>
</evidence>
<evidence type="ECO:0000313" key="3">
    <source>
        <dbReference type="Proteomes" id="UP000663181"/>
    </source>
</evidence>
<gene>
    <name evidence="2" type="ORF">ISN74_20620</name>
</gene>
<reference evidence="2 3" key="1">
    <citation type="submission" date="2020-10" db="EMBL/GenBank/DDBJ databases">
        <title>Phylogeny of dyella-like bacteria.</title>
        <authorList>
            <person name="Fu J."/>
        </authorList>
    </citation>
    <scope>NUCLEOTIDE SEQUENCE [LARGE SCALE GENOMIC DNA]</scope>
    <source>
        <strain evidence="2 3">DHOB09</strain>
    </source>
</reference>
<keyword evidence="1" id="KW-0472">Membrane</keyword>